<proteinExistence type="predicted"/>
<organism evidence="2 3">
    <name type="scientific">Roseobacter denitrificans (strain ATCC 33942 / OCh 114)</name>
    <name type="common">Erythrobacter sp. (strain OCh 114)</name>
    <name type="synonym">Roseobacter denitrificans</name>
    <dbReference type="NCBI Taxonomy" id="375451"/>
    <lineage>
        <taxon>Bacteria</taxon>
        <taxon>Pseudomonadati</taxon>
        <taxon>Pseudomonadota</taxon>
        <taxon>Alphaproteobacteria</taxon>
        <taxon>Rhodobacterales</taxon>
        <taxon>Roseobacteraceae</taxon>
        <taxon>Roseobacter</taxon>
    </lineage>
</organism>
<reference evidence="2 3" key="1">
    <citation type="journal article" date="2007" name="J. Bacteriol.">
        <title>The complete genome sequence of Roseobacter denitrificans reveals a mixotrophic rather than photosynthetic metabolism.</title>
        <authorList>
            <person name="Swingley W.D."/>
            <person name="Sadekar S."/>
            <person name="Mastrian S.D."/>
            <person name="Matthies H.J."/>
            <person name="Hao J."/>
            <person name="Ramos H."/>
            <person name="Acharya C.R."/>
            <person name="Conrad A.L."/>
            <person name="Taylor H.L."/>
            <person name="Dejesa L.C."/>
            <person name="Shah M.K."/>
            <person name="O'huallachain M.E."/>
            <person name="Lince M.T."/>
            <person name="Blankenship R.E."/>
            <person name="Beatty J.T."/>
            <person name="Touchman J.W."/>
        </authorList>
    </citation>
    <scope>NUCLEOTIDE SEQUENCE [LARGE SCALE GENOMIC DNA]</scope>
    <source>
        <strain evidence="3">ATCC 33942 / OCh 114</strain>
    </source>
</reference>
<sequence>MVATLVGTAATGAWLASLTGHAIEPQPWQSFALAAVACFGLGLYAATFSAARAVSRILARAELAAAGQAARTLSRWVWAVLVWSIIAHTLAVLIATAHAGPGQRALSIAIGSPQVSLALAALMAAFLAQALTLVAALWEDHKEIV</sequence>
<keyword evidence="1" id="KW-0472">Membrane</keyword>
<dbReference type="STRING" id="375451.RD1_2434"/>
<evidence type="ECO:0000256" key="1">
    <source>
        <dbReference type="SAM" id="Phobius"/>
    </source>
</evidence>
<name>Q166U2_ROSDO</name>
<dbReference type="HOGENOM" id="CLU_1785433_0_0_5"/>
<evidence type="ECO:0000313" key="3">
    <source>
        <dbReference type="Proteomes" id="UP000007029"/>
    </source>
</evidence>
<accession>Q166U2</accession>
<evidence type="ECO:0008006" key="4">
    <source>
        <dbReference type="Google" id="ProtNLM"/>
    </source>
</evidence>
<dbReference type="KEGG" id="rde:RD1_2434"/>
<evidence type="ECO:0000313" key="2">
    <source>
        <dbReference type="EMBL" id="ABG32001.1"/>
    </source>
</evidence>
<gene>
    <name evidence="2" type="ordered locus">RD1_2434</name>
</gene>
<keyword evidence="1" id="KW-0812">Transmembrane</keyword>
<feature type="transmembrane region" description="Helical" evidence="1">
    <location>
        <begin position="76"/>
        <end position="97"/>
    </location>
</feature>
<dbReference type="Proteomes" id="UP000007029">
    <property type="component" value="Chromosome"/>
</dbReference>
<keyword evidence="3" id="KW-1185">Reference proteome</keyword>
<dbReference type="EMBL" id="CP000362">
    <property type="protein sequence ID" value="ABG32001.1"/>
    <property type="molecule type" value="Genomic_DNA"/>
</dbReference>
<feature type="transmembrane region" description="Helical" evidence="1">
    <location>
        <begin position="117"/>
        <end position="138"/>
    </location>
</feature>
<dbReference type="AlphaFoldDB" id="Q166U2"/>
<protein>
    <recommendedName>
        <fullName evidence="4">DUF2975 domain-containing protein</fullName>
    </recommendedName>
</protein>
<keyword evidence="1" id="KW-1133">Transmembrane helix</keyword>
<feature type="transmembrane region" description="Helical" evidence="1">
    <location>
        <begin position="32"/>
        <end position="55"/>
    </location>
</feature>